<sequence length="338" mass="36125">MISGVKRLLLFAVIATVGMTGVAQAADGVPGVDVSNWTGDIDWASVAAGGGKFAFVQATEGTDYTNPRFGAQYDGAAAAGLVRGAYHFAQPHETDGTAQAEYFLQHGGNWVSDGRTLPGVLDIEDNPYKDTNGKNNCYDLSVEDMVGWLKAFTKKYYEATGRHAIIYTTTSWWQTCTGNSTKFKSNPLWLARWGSDPGELPKSWKKYTFWQSADKGPLVGGGNTFNGSDSQLATLANPPASVSVSGRARNRKTYTVTIKNTGPHPVKDVKLSGKAFGGQSVVRAPGCDFSGTAVRCTLAELPRGQSKTFTITTKPRKSTGTVGLYVAVGTVKLTLKAR</sequence>
<keyword evidence="10" id="KW-0326">Glycosidase</keyword>
<dbReference type="PANTHER" id="PTHR34135:SF2">
    <property type="entry name" value="LYSOZYME"/>
    <property type="match status" value="1"/>
</dbReference>
<evidence type="ECO:0000256" key="11">
    <source>
        <dbReference type="ARBA" id="ARBA00055588"/>
    </source>
</evidence>
<dbReference type="PANTHER" id="PTHR34135">
    <property type="entry name" value="LYSOZYME"/>
    <property type="match status" value="1"/>
</dbReference>
<evidence type="ECO:0000256" key="6">
    <source>
        <dbReference type="ARBA" id="ARBA00022529"/>
    </source>
</evidence>
<dbReference type="AlphaFoldDB" id="A0A1M4DYT9"/>
<dbReference type="PROSITE" id="PS51904">
    <property type="entry name" value="GLYCOSYL_HYDROL_F25_2"/>
    <property type="match status" value="1"/>
</dbReference>
<evidence type="ECO:0000256" key="10">
    <source>
        <dbReference type="ARBA" id="ARBA00023295"/>
    </source>
</evidence>
<evidence type="ECO:0000256" key="8">
    <source>
        <dbReference type="ARBA" id="ARBA00022801"/>
    </source>
</evidence>
<evidence type="ECO:0000256" key="4">
    <source>
        <dbReference type="ARBA" id="ARBA00012732"/>
    </source>
</evidence>
<evidence type="ECO:0000256" key="2">
    <source>
        <dbReference type="ARBA" id="ARBA00004613"/>
    </source>
</evidence>
<evidence type="ECO:0000259" key="13">
    <source>
        <dbReference type="Pfam" id="PF01345"/>
    </source>
</evidence>
<dbReference type="InterPro" id="IPR002053">
    <property type="entry name" value="Glyco_hydro_25"/>
</dbReference>
<dbReference type="GO" id="GO:0005576">
    <property type="term" value="C:extracellular region"/>
    <property type="evidence" value="ECO:0007669"/>
    <property type="project" value="UniProtKB-SubCell"/>
</dbReference>
<protein>
    <recommendedName>
        <fullName evidence="4">lysozyme</fullName>
        <ecNumber evidence="4">3.2.1.17</ecNumber>
    </recommendedName>
</protein>
<dbReference type="CDD" id="cd06412">
    <property type="entry name" value="GH25_CH-type"/>
    <property type="match status" value="1"/>
</dbReference>
<keyword evidence="8 14" id="KW-0378">Hydrolase</keyword>
<keyword evidence="5" id="KW-0964">Secreted</keyword>
<keyword evidence="6" id="KW-0929">Antimicrobial</keyword>
<keyword evidence="7" id="KW-0081">Bacteriolytic enzyme</keyword>
<dbReference type="Pfam" id="PF01345">
    <property type="entry name" value="DUF11"/>
    <property type="match status" value="1"/>
</dbReference>
<evidence type="ECO:0000256" key="1">
    <source>
        <dbReference type="ARBA" id="ARBA00000632"/>
    </source>
</evidence>
<evidence type="ECO:0000256" key="3">
    <source>
        <dbReference type="ARBA" id="ARBA00010646"/>
    </source>
</evidence>
<dbReference type="FunFam" id="3.20.20.80:FF:000060">
    <property type="entry name" value="Lysozyme M1"/>
    <property type="match status" value="1"/>
</dbReference>
<proteinExistence type="inferred from homology"/>
<comment type="similarity">
    <text evidence="3">Belongs to the glycosyl hydrolase 25 family.</text>
</comment>
<dbReference type="InterPro" id="IPR017853">
    <property type="entry name" value="GH"/>
</dbReference>
<evidence type="ECO:0000256" key="5">
    <source>
        <dbReference type="ARBA" id="ARBA00022525"/>
    </source>
</evidence>
<keyword evidence="12" id="KW-0732">Signal</keyword>
<name>A0A1M4DYT9_9ACTN</name>
<feature type="domain" description="DUF11" evidence="13">
    <location>
        <begin position="250"/>
        <end position="321"/>
    </location>
</feature>
<evidence type="ECO:0000256" key="12">
    <source>
        <dbReference type="SAM" id="SignalP"/>
    </source>
</evidence>
<dbReference type="SUPFAM" id="SSF51445">
    <property type="entry name" value="(Trans)glycosidases"/>
    <property type="match status" value="1"/>
</dbReference>
<dbReference type="EMBL" id="LT559118">
    <property type="protein sequence ID" value="SBO91712.1"/>
    <property type="molecule type" value="Genomic_DNA"/>
</dbReference>
<dbReference type="GO" id="GO:0009253">
    <property type="term" value="P:peptidoglycan catabolic process"/>
    <property type="evidence" value="ECO:0007669"/>
    <property type="project" value="InterPro"/>
</dbReference>
<keyword evidence="9" id="KW-1015">Disulfide bond</keyword>
<evidence type="ECO:0000256" key="7">
    <source>
        <dbReference type="ARBA" id="ARBA00022638"/>
    </source>
</evidence>
<reference evidence="14" key="1">
    <citation type="submission" date="2016-04" db="EMBL/GenBank/DDBJ databases">
        <authorList>
            <person name="Evans L.H."/>
            <person name="Alamgir A."/>
            <person name="Owens N."/>
            <person name="Weber N.D."/>
            <person name="Virtaneva K."/>
            <person name="Barbian K."/>
            <person name="Babar A."/>
            <person name="Rosenke K."/>
        </authorList>
    </citation>
    <scope>NUCLEOTIDE SEQUENCE</scope>
    <source>
        <strain evidence="14">Nono1</strain>
    </source>
</reference>
<dbReference type="InterPro" id="IPR001434">
    <property type="entry name" value="OmcB-like_DUF11"/>
</dbReference>
<dbReference type="Gene3D" id="3.20.20.80">
    <property type="entry name" value="Glycosidases"/>
    <property type="match status" value="1"/>
</dbReference>
<dbReference type="GO" id="GO:0031640">
    <property type="term" value="P:killing of cells of another organism"/>
    <property type="evidence" value="ECO:0007669"/>
    <property type="project" value="UniProtKB-KW"/>
</dbReference>
<comment type="function">
    <text evidence="11">This enzyme has both lysozyme (acetylmuramidase) and diacetylmuramidase activities.</text>
</comment>
<dbReference type="GO" id="GO:0016052">
    <property type="term" value="P:carbohydrate catabolic process"/>
    <property type="evidence" value="ECO:0007669"/>
    <property type="project" value="TreeGrafter"/>
</dbReference>
<dbReference type="Pfam" id="PF01183">
    <property type="entry name" value="Glyco_hydro_25"/>
    <property type="match status" value="1"/>
</dbReference>
<comment type="subcellular location">
    <subcellularLocation>
        <location evidence="2">Secreted</location>
    </subcellularLocation>
</comment>
<feature type="chain" id="PRO_5009905269" description="lysozyme" evidence="12">
    <location>
        <begin position="26"/>
        <end position="338"/>
    </location>
</feature>
<accession>A0A1M4DYT9</accession>
<dbReference type="GO" id="GO:0042742">
    <property type="term" value="P:defense response to bacterium"/>
    <property type="evidence" value="ECO:0007669"/>
    <property type="project" value="UniProtKB-KW"/>
</dbReference>
<dbReference type="GO" id="GO:0016998">
    <property type="term" value="P:cell wall macromolecule catabolic process"/>
    <property type="evidence" value="ECO:0007669"/>
    <property type="project" value="InterPro"/>
</dbReference>
<comment type="catalytic activity">
    <reaction evidence="1">
        <text>Hydrolysis of (1-&gt;4)-beta-linkages between N-acetylmuramic acid and N-acetyl-D-glucosamine residues in a peptidoglycan and between N-acetyl-D-glucosamine residues in chitodextrins.</text>
        <dbReference type="EC" id="3.2.1.17"/>
    </reaction>
</comment>
<dbReference type="EC" id="3.2.1.17" evidence="4"/>
<evidence type="ECO:0000313" key="14">
    <source>
        <dbReference type="EMBL" id="SBO91712.1"/>
    </source>
</evidence>
<dbReference type="GO" id="GO:0003796">
    <property type="term" value="F:lysozyme activity"/>
    <property type="evidence" value="ECO:0007669"/>
    <property type="project" value="UniProtKB-EC"/>
</dbReference>
<feature type="signal peptide" evidence="12">
    <location>
        <begin position="1"/>
        <end position="25"/>
    </location>
</feature>
<organism evidence="14">
    <name type="scientific">Nonomuraea gerenzanensis</name>
    <dbReference type="NCBI Taxonomy" id="93944"/>
    <lineage>
        <taxon>Bacteria</taxon>
        <taxon>Bacillati</taxon>
        <taxon>Actinomycetota</taxon>
        <taxon>Actinomycetes</taxon>
        <taxon>Streptosporangiales</taxon>
        <taxon>Streptosporangiaceae</taxon>
        <taxon>Nonomuraea</taxon>
    </lineage>
</organism>
<dbReference type="InterPro" id="IPR018077">
    <property type="entry name" value="Glyco_hydro_fam25_subgr"/>
</dbReference>
<gene>
    <name evidence="14" type="ORF">BN4615_P1226</name>
</gene>
<dbReference type="SMART" id="SM00641">
    <property type="entry name" value="Glyco_25"/>
    <property type="match status" value="1"/>
</dbReference>
<evidence type="ECO:0000256" key="9">
    <source>
        <dbReference type="ARBA" id="ARBA00023157"/>
    </source>
</evidence>